<keyword evidence="3" id="KW-1185">Reference proteome</keyword>
<dbReference type="InterPro" id="IPR003609">
    <property type="entry name" value="Pan_app"/>
</dbReference>
<dbReference type="EMBL" id="CAJFCJ010000012">
    <property type="protein sequence ID" value="CAD5120642.1"/>
    <property type="molecule type" value="Genomic_DNA"/>
</dbReference>
<dbReference type="PANTHER" id="PTHR45713">
    <property type="entry name" value="FTP DOMAIN-CONTAINING PROTEIN"/>
    <property type="match status" value="1"/>
</dbReference>
<proteinExistence type="predicted"/>
<gene>
    <name evidence="2" type="ORF">DGYR_LOCUS8713</name>
</gene>
<organism evidence="2 3">
    <name type="scientific">Dimorphilus gyrociliatus</name>
    <dbReference type="NCBI Taxonomy" id="2664684"/>
    <lineage>
        <taxon>Eukaryota</taxon>
        <taxon>Metazoa</taxon>
        <taxon>Spiralia</taxon>
        <taxon>Lophotrochozoa</taxon>
        <taxon>Annelida</taxon>
        <taxon>Polychaeta</taxon>
        <taxon>Polychaeta incertae sedis</taxon>
        <taxon>Dinophilidae</taxon>
        <taxon>Dimorphilus</taxon>
    </lineage>
</organism>
<dbReference type="PANTHER" id="PTHR45713:SF6">
    <property type="entry name" value="F5_8 TYPE C DOMAIN-CONTAINING PROTEIN"/>
    <property type="match status" value="1"/>
</dbReference>
<evidence type="ECO:0000313" key="3">
    <source>
        <dbReference type="Proteomes" id="UP000549394"/>
    </source>
</evidence>
<comment type="caution">
    <text evidence="2">The sequence shown here is derived from an EMBL/GenBank/DDBJ whole genome shotgun (WGS) entry which is preliminary data.</text>
</comment>
<dbReference type="SUPFAM" id="SSF49785">
    <property type="entry name" value="Galactose-binding domain-like"/>
    <property type="match status" value="1"/>
</dbReference>
<dbReference type="OrthoDB" id="547680at2759"/>
<dbReference type="SUPFAM" id="SSF57414">
    <property type="entry name" value="Hairpin loop containing domain-like"/>
    <property type="match status" value="1"/>
</dbReference>
<sequence>MHSPTIRLSLNFWVAINLLAYYNVYGIDMKLLPPIEAGAIPNLFVEISNENPSLLTTAALCAEGIDESLYNNFLSFLCRRGGVKGQFIIFRSKHLTFSHISVKEIEAFGQYLRPSNINNTNILLHKPTWSSSSQEIQTESFGATDGSYRSYYLSTNHNHPWLRVDMLKTYKVFTIAIQNRDPLSENRNLKIIGLISDYQHFNIHQSDMYSKKCFENQHPFESGEYRAWNCMHPTPVGRYAIVYLPLQESFSIFQMEAYGEEIANDDLSPLPIIKADRNSDNGSFDDRDAEQQYSIKAVDQLPFNVDWQQVYFSCTGNFKDNHQEGRFTIYLDNVYLVRQIVLLSLLPFNTNNFEDVQIAVENSFMQPQRQFCHLATTVRREHELYNCSLIGDRISFYKIDGTNKIRLCEVYVLGKKQAYNSVDLGTVENATMIFSMEGSTPHMNSFCDYSTNELFFQLKVYHKLNGVGFTLMETKSFTSDKGLQIFGINEKQEYILCSQFRNLLKITSPTPFTFPCSSEIIAKYVRIFSSSGSFRACNYYVISKQVVNNLIVNYRLEQGASSIIPSLIYATETNLSLLDCYKSCIKDDKCESFAYSTESKACMSSKFEILSEARDHLTTSTSLSYSVMYKKYVVLSLVCNGN</sequence>
<reference evidence="2 3" key="1">
    <citation type="submission" date="2020-08" db="EMBL/GenBank/DDBJ databases">
        <authorList>
            <person name="Hejnol A."/>
        </authorList>
    </citation>
    <scope>NUCLEOTIDE SEQUENCE [LARGE SCALE GENOMIC DNA]</scope>
</reference>
<dbReference type="InterPro" id="IPR008979">
    <property type="entry name" value="Galactose-bd-like_sf"/>
</dbReference>
<dbReference type="InterPro" id="IPR051941">
    <property type="entry name" value="BG_Antigen-Binding_Lectin"/>
</dbReference>
<dbReference type="AlphaFoldDB" id="A0A7I8VXU2"/>
<dbReference type="Pfam" id="PF00024">
    <property type="entry name" value="PAN_1"/>
    <property type="match status" value="1"/>
</dbReference>
<evidence type="ECO:0000259" key="1">
    <source>
        <dbReference type="Pfam" id="PF00024"/>
    </source>
</evidence>
<feature type="domain" description="Apple" evidence="1">
    <location>
        <begin position="574"/>
        <end position="619"/>
    </location>
</feature>
<dbReference type="Proteomes" id="UP000549394">
    <property type="component" value="Unassembled WGS sequence"/>
</dbReference>
<accession>A0A7I8VXU2</accession>
<evidence type="ECO:0000313" key="2">
    <source>
        <dbReference type="EMBL" id="CAD5120642.1"/>
    </source>
</evidence>
<dbReference type="Gene3D" id="2.60.120.260">
    <property type="entry name" value="Galactose-binding domain-like"/>
    <property type="match status" value="1"/>
</dbReference>
<protein>
    <submittedName>
        <fullName evidence="2">DgyrCDS9206</fullName>
    </submittedName>
</protein>
<name>A0A7I8VXU2_9ANNE</name>